<keyword evidence="9" id="KW-1185">Reference proteome</keyword>
<dbReference type="PROSITE" id="PS51257">
    <property type="entry name" value="PROKAR_LIPOPROTEIN"/>
    <property type="match status" value="1"/>
</dbReference>
<dbReference type="PANTHER" id="PTHR30532:SF24">
    <property type="entry name" value="FERRIC ENTEROBACTIN-BINDING PERIPLASMIC PROTEIN FEPB"/>
    <property type="match status" value="1"/>
</dbReference>
<comment type="similarity">
    <text evidence="2">Belongs to the bacterial solute-binding protein 8 family.</text>
</comment>
<evidence type="ECO:0000313" key="8">
    <source>
        <dbReference type="EMBL" id="GAA3015655.1"/>
    </source>
</evidence>
<organism evidence="8 9">
    <name type="scientific">Streptosporangium longisporum</name>
    <dbReference type="NCBI Taxonomy" id="46187"/>
    <lineage>
        <taxon>Bacteria</taxon>
        <taxon>Bacillati</taxon>
        <taxon>Actinomycetota</taxon>
        <taxon>Actinomycetes</taxon>
        <taxon>Streptosporangiales</taxon>
        <taxon>Streptosporangiaceae</taxon>
        <taxon>Streptosporangium</taxon>
    </lineage>
</organism>
<evidence type="ECO:0000256" key="2">
    <source>
        <dbReference type="ARBA" id="ARBA00008814"/>
    </source>
</evidence>
<dbReference type="Pfam" id="PF01497">
    <property type="entry name" value="Peripla_BP_2"/>
    <property type="match status" value="1"/>
</dbReference>
<evidence type="ECO:0000256" key="4">
    <source>
        <dbReference type="ARBA" id="ARBA00022729"/>
    </source>
</evidence>
<evidence type="ECO:0000256" key="6">
    <source>
        <dbReference type="SAM" id="SignalP"/>
    </source>
</evidence>
<evidence type="ECO:0000259" key="7">
    <source>
        <dbReference type="PROSITE" id="PS50983"/>
    </source>
</evidence>
<sequence length="340" mass="36242">MKAGVPFLRSRLVAALVAGTFTLAACGSPAAPASPEPPSSAQQPAASPGGAAFPVSIEHKFGSTTVPAQPRRVVTVGWNDQDFVLSLGVVPVSTRAWFDEYATYPWVTPKLNGRPLPTFSAELNFEAIAKQRPDLILAIYETISKETYEKLSSIAPTVVQAAAYPDEQTPWDVQTLTTGKALGKAAEAQALVDKVNARIEDAKKAHPEFAGKVMAVDFGPDKGQHWILPAKDPRRALFDALGFGAQEVANELSDERLDLVDKDVLFVNGATRKTMMTSPAFSRLDVVRTDRTLYCSFDTPLGGALSYSGPDALLYALDALVPQLANAVDGDPATVVGDLS</sequence>
<dbReference type="PROSITE" id="PS50983">
    <property type="entry name" value="FE_B12_PBP"/>
    <property type="match status" value="1"/>
</dbReference>
<feature type="chain" id="PRO_5045471995" evidence="6">
    <location>
        <begin position="31"/>
        <end position="340"/>
    </location>
</feature>
<dbReference type="InterPro" id="IPR002491">
    <property type="entry name" value="ABC_transptr_periplasmic_BD"/>
</dbReference>
<evidence type="ECO:0000313" key="9">
    <source>
        <dbReference type="Proteomes" id="UP001499930"/>
    </source>
</evidence>
<feature type="signal peptide" evidence="6">
    <location>
        <begin position="1"/>
        <end position="30"/>
    </location>
</feature>
<protein>
    <submittedName>
        <fullName evidence="8">Iron-siderophore ABC transporter substrate-binding protein</fullName>
    </submittedName>
</protein>
<dbReference type="Proteomes" id="UP001499930">
    <property type="component" value="Unassembled WGS sequence"/>
</dbReference>
<keyword evidence="3" id="KW-0813">Transport</keyword>
<evidence type="ECO:0000256" key="5">
    <source>
        <dbReference type="SAM" id="MobiDB-lite"/>
    </source>
</evidence>
<comment type="caution">
    <text evidence="8">The sequence shown here is derived from an EMBL/GenBank/DDBJ whole genome shotgun (WGS) entry which is preliminary data.</text>
</comment>
<feature type="compositionally biased region" description="Low complexity" evidence="5">
    <location>
        <begin position="39"/>
        <end position="50"/>
    </location>
</feature>
<reference evidence="9" key="1">
    <citation type="journal article" date="2019" name="Int. J. Syst. Evol. Microbiol.">
        <title>The Global Catalogue of Microorganisms (GCM) 10K type strain sequencing project: providing services to taxonomists for standard genome sequencing and annotation.</title>
        <authorList>
            <consortium name="The Broad Institute Genomics Platform"/>
            <consortium name="The Broad Institute Genome Sequencing Center for Infectious Disease"/>
            <person name="Wu L."/>
            <person name="Ma J."/>
        </authorList>
    </citation>
    <scope>NUCLEOTIDE SEQUENCE [LARGE SCALE GENOMIC DNA]</scope>
    <source>
        <strain evidence="9">JCM 3106</strain>
    </source>
</reference>
<dbReference type="InterPro" id="IPR051313">
    <property type="entry name" value="Bact_iron-sidero_bind"/>
</dbReference>
<evidence type="ECO:0000256" key="1">
    <source>
        <dbReference type="ARBA" id="ARBA00004196"/>
    </source>
</evidence>
<dbReference type="EMBL" id="BAAAWD010000012">
    <property type="protein sequence ID" value="GAA3015655.1"/>
    <property type="molecule type" value="Genomic_DNA"/>
</dbReference>
<feature type="domain" description="Fe/B12 periplasmic-binding" evidence="7">
    <location>
        <begin position="72"/>
        <end position="328"/>
    </location>
</feature>
<accession>A0ABP6KN99</accession>
<gene>
    <name evidence="8" type="ORF">GCM10017559_44000</name>
</gene>
<dbReference type="RefSeq" id="WP_344898319.1">
    <property type="nucleotide sequence ID" value="NZ_BAAAWD010000012.1"/>
</dbReference>
<dbReference type="SUPFAM" id="SSF53807">
    <property type="entry name" value="Helical backbone' metal receptor"/>
    <property type="match status" value="1"/>
</dbReference>
<dbReference type="PANTHER" id="PTHR30532">
    <property type="entry name" value="IRON III DICITRATE-BINDING PERIPLASMIC PROTEIN"/>
    <property type="match status" value="1"/>
</dbReference>
<comment type="subcellular location">
    <subcellularLocation>
        <location evidence="1">Cell envelope</location>
    </subcellularLocation>
</comment>
<evidence type="ECO:0000256" key="3">
    <source>
        <dbReference type="ARBA" id="ARBA00022448"/>
    </source>
</evidence>
<keyword evidence="4 6" id="KW-0732">Signal</keyword>
<name>A0ABP6KN99_9ACTN</name>
<feature type="region of interest" description="Disordered" evidence="5">
    <location>
        <begin position="28"/>
        <end position="50"/>
    </location>
</feature>
<proteinExistence type="inferred from homology"/>
<dbReference type="Gene3D" id="3.40.50.1980">
    <property type="entry name" value="Nitrogenase molybdenum iron protein domain"/>
    <property type="match status" value="2"/>
</dbReference>